<protein>
    <submittedName>
        <fullName evidence="2">Uncharacterized protein</fullName>
    </submittedName>
</protein>
<dbReference type="AlphaFoldDB" id="A0A919GBH5"/>
<dbReference type="EMBL" id="BNBO01000049">
    <property type="protein sequence ID" value="GHH80879.1"/>
    <property type="molecule type" value="Genomic_DNA"/>
</dbReference>
<reference evidence="2" key="1">
    <citation type="journal article" date="2014" name="Int. J. Syst. Evol. Microbiol.">
        <title>Complete genome sequence of Corynebacterium casei LMG S-19264T (=DSM 44701T), isolated from a smear-ripened cheese.</title>
        <authorList>
            <consortium name="US DOE Joint Genome Institute (JGI-PGF)"/>
            <person name="Walter F."/>
            <person name="Albersmeier A."/>
            <person name="Kalinowski J."/>
            <person name="Ruckert C."/>
        </authorList>
    </citation>
    <scope>NUCLEOTIDE SEQUENCE</scope>
    <source>
        <strain evidence="2">JCM 4646</strain>
    </source>
</reference>
<dbReference type="Proteomes" id="UP000617734">
    <property type="component" value="Unassembled WGS sequence"/>
</dbReference>
<reference evidence="2" key="2">
    <citation type="submission" date="2020-09" db="EMBL/GenBank/DDBJ databases">
        <authorList>
            <person name="Sun Q."/>
            <person name="Ohkuma M."/>
        </authorList>
    </citation>
    <scope>NUCLEOTIDE SEQUENCE</scope>
    <source>
        <strain evidence="2">JCM 4646</strain>
    </source>
</reference>
<proteinExistence type="predicted"/>
<sequence>MRRLAGGEAVELAAGPAGALREGPGAVDQRFHEGVPPSASSPWTAGAGGRIGAVVVGTGPGPLTGRRARQGRAPMTVGDLPVT</sequence>
<evidence type="ECO:0000313" key="2">
    <source>
        <dbReference type="EMBL" id="GHH80879.1"/>
    </source>
</evidence>
<feature type="region of interest" description="Disordered" evidence="1">
    <location>
        <begin position="59"/>
        <end position="83"/>
    </location>
</feature>
<organism evidence="2 3">
    <name type="scientific">Kitasatospora indigofera</name>
    <dbReference type="NCBI Taxonomy" id="67307"/>
    <lineage>
        <taxon>Bacteria</taxon>
        <taxon>Bacillati</taxon>
        <taxon>Actinomycetota</taxon>
        <taxon>Actinomycetes</taxon>
        <taxon>Kitasatosporales</taxon>
        <taxon>Streptomycetaceae</taxon>
        <taxon>Kitasatospora</taxon>
    </lineage>
</organism>
<gene>
    <name evidence="2" type="ORF">GCM10018781_62270</name>
</gene>
<accession>A0A919GBH5</accession>
<comment type="caution">
    <text evidence="2">The sequence shown here is derived from an EMBL/GenBank/DDBJ whole genome shotgun (WGS) entry which is preliminary data.</text>
</comment>
<name>A0A919GBH5_9ACTN</name>
<keyword evidence="3" id="KW-1185">Reference proteome</keyword>
<evidence type="ECO:0000313" key="3">
    <source>
        <dbReference type="Proteomes" id="UP000617734"/>
    </source>
</evidence>
<evidence type="ECO:0000256" key="1">
    <source>
        <dbReference type="SAM" id="MobiDB-lite"/>
    </source>
</evidence>